<organism evidence="1 2">
    <name type="scientific">Paenibacillus graminis</name>
    <dbReference type="NCBI Taxonomy" id="189425"/>
    <lineage>
        <taxon>Bacteria</taxon>
        <taxon>Bacillati</taxon>
        <taxon>Bacillota</taxon>
        <taxon>Bacilli</taxon>
        <taxon>Bacillales</taxon>
        <taxon>Paenibacillaceae</taxon>
        <taxon>Paenibacillus</taxon>
    </lineage>
</organism>
<name>A0A089MFM1_9BACL</name>
<dbReference type="eggNOG" id="ENOG50305QS">
    <property type="taxonomic scope" value="Bacteria"/>
</dbReference>
<dbReference type="HOGENOM" id="CLU_1833220_0_0_9"/>
<gene>
    <name evidence="1" type="ORF">PGRAT_29005</name>
</gene>
<dbReference type="Proteomes" id="UP000029500">
    <property type="component" value="Chromosome"/>
</dbReference>
<protein>
    <recommendedName>
        <fullName evidence="3">Phage protein</fullName>
    </recommendedName>
</protein>
<dbReference type="STRING" id="189425.PGRAT_29005"/>
<reference evidence="1 2" key="1">
    <citation type="submission" date="2014-08" db="EMBL/GenBank/DDBJ databases">
        <title>Comparative genomics of the Paenibacillus odorifer group.</title>
        <authorList>
            <person name="den Bakker H.C."/>
            <person name="Tsai Y.-C."/>
            <person name="Martin N."/>
            <person name="Korlach J."/>
            <person name="Wiedmann M."/>
        </authorList>
    </citation>
    <scope>NUCLEOTIDE SEQUENCE [LARGE SCALE GENOMIC DNA]</scope>
    <source>
        <strain evidence="1 2">DSM 15220</strain>
    </source>
</reference>
<dbReference type="EMBL" id="CP009287">
    <property type="protein sequence ID" value="AIQ71180.1"/>
    <property type="molecule type" value="Genomic_DNA"/>
</dbReference>
<accession>A0A089MFM1</accession>
<evidence type="ECO:0000313" key="2">
    <source>
        <dbReference type="Proteomes" id="UP000029500"/>
    </source>
</evidence>
<dbReference type="Pfam" id="PF20765">
    <property type="entry name" value="Phage_tail_terminator_8"/>
    <property type="match status" value="1"/>
</dbReference>
<evidence type="ECO:0000313" key="1">
    <source>
        <dbReference type="EMBL" id="AIQ71180.1"/>
    </source>
</evidence>
<dbReference type="InterPro" id="IPR049254">
    <property type="entry name" value="Phage_tail_terminator"/>
</dbReference>
<keyword evidence="2" id="KW-1185">Reference proteome</keyword>
<sequence length="140" mass="15648">MLIMSVQQLRNHINAALGRYFPDVPVYVSGEKPQAAYFEPGLISATLDRQREGRYLAVYRFGIRYEQGSRLNAENMADGLSEALASMEREGEAFRVIRQAWEAGAEGKGPLFTADFMIYLQTAAVEKVPMGHMTGGERLK</sequence>
<dbReference type="KEGG" id="pgm:PGRAT_29005"/>
<proteinExistence type="predicted"/>
<dbReference type="AlphaFoldDB" id="A0A089MFM1"/>
<evidence type="ECO:0008006" key="3">
    <source>
        <dbReference type="Google" id="ProtNLM"/>
    </source>
</evidence>